<feature type="transmembrane region" description="Helical" evidence="1">
    <location>
        <begin position="197"/>
        <end position="219"/>
    </location>
</feature>
<sequence>MVVNCYEERAVVTLSEFLRLIRRRWYVLLVALLCAALFATIQYRTSGVYSTRTIVYLIHHNSNPQGAWPSVGSTDETLVSFAGTIVNEVNRGRPGVRYASEDAPLYGVGLRQGVRVTQSNSGGQWWSSFPRAEIEVQIVGPGRAWVAAQQQQILSRIVELCRSAQGAAWADPDQRITPLVAPLTDSIDHITPARLDLVVAAGAILGAALICGGWAAVLLDRRARRGAVVPGQTPGTVKSGGSEGKA</sequence>
<dbReference type="Proteomes" id="UP000198815">
    <property type="component" value="Unassembled WGS sequence"/>
</dbReference>
<reference evidence="3" key="1">
    <citation type="submission" date="2016-10" db="EMBL/GenBank/DDBJ databases">
        <authorList>
            <person name="Varghese N."/>
            <person name="Submissions S."/>
        </authorList>
    </citation>
    <scope>NUCLEOTIDE SEQUENCE [LARGE SCALE GENOMIC DNA]</scope>
    <source>
        <strain evidence="3">DSM 16859</strain>
    </source>
</reference>
<keyword evidence="1" id="KW-0472">Membrane</keyword>
<keyword evidence="3" id="KW-1185">Reference proteome</keyword>
<proteinExistence type="predicted"/>
<feature type="transmembrane region" description="Helical" evidence="1">
    <location>
        <begin position="25"/>
        <end position="43"/>
    </location>
</feature>
<gene>
    <name evidence="2" type="ORF">SAMN05443377_11810</name>
</gene>
<name>A0A1H9T236_9ACTN</name>
<keyword evidence="1" id="KW-0812">Transmembrane</keyword>
<keyword evidence="1" id="KW-1133">Transmembrane helix</keyword>
<evidence type="ECO:0000256" key="1">
    <source>
        <dbReference type="SAM" id="Phobius"/>
    </source>
</evidence>
<dbReference type="AlphaFoldDB" id="A0A1H9T236"/>
<dbReference type="STRING" id="64702.SAMN05443377_11810"/>
<organism evidence="2 3">
    <name type="scientific">Propionibacterium cyclohexanicum</name>
    <dbReference type="NCBI Taxonomy" id="64702"/>
    <lineage>
        <taxon>Bacteria</taxon>
        <taxon>Bacillati</taxon>
        <taxon>Actinomycetota</taxon>
        <taxon>Actinomycetes</taxon>
        <taxon>Propionibacteriales</taxon>
        <taxon>Propionibacteriaceae</taxon>
        <taxon>Propionibacterium</taxon>
    </lineage>
</organism>
<dbReference type="EMBL" id="FOGZ01000018">
    <property type="protein sequence ID" value="SER91320.1"/>
    <property type="molecule type" value="Genomic_DNA"/>
</dbReference>
<evidence type="ECO:0000313" key="3">
    <source>
        <dbReference type="Proteomes" id="UP000198815"/>
    </source>
</evidence>
<protein>
    <submittedName>
        <fullName evidence="2">Uncharacterized protein</fullName>
    </submittedName>
</protein>
<evidence type="ECO:0000313" key="2">
    <source>
        <dbReference type="EMBL" id="SER91320.1"/>
    </source>
</evidence>
<accession>A0A1H9T236</accession>